<evidence type="ECO:0000256" key="1">
    <source>
        <dbReference type="ARBA" id="ARBA00006432"/>
    </source>
</evidence>
<dbReference type="PANTHER" id="PTHR43201:SF8">
    <property type="entry name" value="ACYL-COA SYNTHETASE FAMILY MEMBER 3"/>
    <property type="match status" value="1"/>
</dbReference>
<evidence type="ECO:0000313" key="4">
    <source>
        <dbReference type="EMBL" id="MBD2830394.1"/>
    </source>
</evidence>
<evidence type="ECO:0000259" key="3">
    <source>
        <dbReference type="Pfam" id="PF00501"/>
    </source>
</evidence>
<dbReference type="AlphaFoldDB" id="A0A927BNA6"/>
<dbReference type="SUPFAM" id="SSF56801">
    <property type="entry name" value="Acetyl-CoA synthetase-like"/>
    <property type="match status" value="1"/>
</dbReference>
<accession>A0A927BNA6</accession>
<protein>
    <submittedName>
        <fullName evidence="4">AMP-binding protein</fullName>
    </submittedName>
</protein>
<dbReference type="InterPro" id="IPR000873">
    <property type="entry name" value="AMP-dep_synth/lig_dom"/>
</dbReference>
<dbReference type="PANTHER" id="PTHR43201">
    <property type="entry name" value="ACYL-COA SYNTHETASE"/>
    <property type="match status" value="1"/>
</dbReference>
<comment type="caution">
    <text evidence="4">The sequence shown here is derived from an EMBL/GenBank/DDBJ whole genome shotgun (WGS) entry which is preliminary data.</text>
</comment>
<sequence>MTAPIDAGTSGAGAPHAVHGSLDCAPGEVVALVGEGGAAWADAYRDVREAGAVPLLVDPAAPAAEHARWLARGRRAAPAHPEPDALRRARRAERVRPPGDRRPGRRPGTVLLPSSGTTGSPKLVERSVDSLRAEGLRHVRWAGLNASDRVLLPLPLWHAYALGWLHAALEAGAELRAHPPTALGAVLRDIEHGATVLPLVPAVARLLAARAGRAPLTGTALRLAMVGAGVVDDELDDAFRAALGIGLARDYGSSETGSLFSAPAGAPSGRVGHPLAGIGFRILGDEGTARATTTNRANSRSASPANPAPATPRTAGAPPGRGGLPPGARAADPRPPGPRRPPGDRWVAPKRSRPSCAHTGTCWRPGSPECPAAPRPVPRHGCTPRW</sequence>
<dbReference type="PROSITE" id="PS00455">
    <property type="entry name" value="AMP_BINDING"/>
    <property type="match status" value="1"/>
</dbReference>
<dbReference type="Gene3D" id="3.40.50.12780">
    <property type="entry name" value="N-terminal domain of ligase-like"/>
    <property type="match status" value="1"/>
</dbReference>
<reference evidence="4" key="1">
    <citation type="journal article" date="2020" name="PLoS ONE">
        <title>Isolation and characterization of Streptomyces bacteriophages and Streptomyces strains encoding biosynthetic arsenals: Streptomyces strains and phages for antibiotic discovery.</title>
        <authorList>
            <person name="Montano E.T."/>
            <person name="Nideffer J.F."/>
            <person name="Brumage L."/>
            <person name="Erb M."/>
            <person name="Derman A.I."/>
            <person name="Davis J.P."/>
            <person name="Estrada E."/>
            <person name="Fu S."/>
            <person name="Le D."/>
            <person name="Vuppala A."/>
            <person name="Tran C."/>
            <person name="Luterstein E."/>
            <person name="Lakkaraju S."/>
            <person name="Panchagnula S."/>
            <person name="Ren C."/>
            <person name="Doan J."/>
            <person name="Tran S."/>
            <person name="Soriano J."/>
            <person name="Fujita Y."/>
            <person name="Gutala P."/>
            <person name="Fujii Q."/>
            <person name="Lee M."/>
            <person name="Bui A."/>
            <person name="Villarreal C."/>
            <person name="Shing S.R."/>
            <person name="Kim S."/>
            <person name="Freeman D."/>
            <person name="Racha V."/>
            <person name="Ho A."/>
            <person name="Kumar P."/>
            <person name="Falah K."/>
            <person name="Dawson T."/>
            <person name="Enustun E."/>
            <person name="Prichard A."/>
            <person name="Gomez A."/>
            <person name="Khanna K."/>
            <person name="Trigg S."/>
            <person name="Fernandez L."/>
            <person name="Pogliano K."/>
            <person name="Pogliano J."/>
        </authorList>
    </citation>
    <scope>NUCLEOTIDE SEQUENCE</scope>
    <source>
        <strain evidence="4">QF2</strain>
    </source>
</reference>
<name>A0A927BNA6_STRGL</name>
<dbReference type="Pfam" id="PF00501">
    <property type="entry name" value="AMP-binding"/>
    <property type="match status" value="1"/>
</dbReference>
<dbReference type="EMBL" id="JACWUS010000017">
    <property type="protein sequence ID" value="MBD2830394.1"/>
    <property type="molecule type" value="Genomic_DNA"/>
</dbReference>
<dbReference type="InterPro" id="IPR042099">
    <property type="entry name" value="ANL_N_sf"/>
</dbReference>
<evidence type="ECO:0000256" key="2">
    <source>
        <dbReference type="SAM" id="MobiDB-lite"/>
    </source>
</evidence>
<comment type="similarity">
    <text evidence="1">Belongs to the ATP-dependent AMP-binding enzyme family.</text>
</comment>
<proteinExistence type="inferred from homology"/>
<feature type="compositionally biased region" description="Basic and acidic residues" evidence="2">
    <location>
        <begin position="81"/>
        <end position="102"/>
    </location>
</feature>
<feature type="domain" description="AMP-dependent synthetase/ligase" evidence="3">
    <location>
        <begin position="110"/>
        <end position="287"/>
    </location>
</feature>
<organism evidence="4">
    <name type="scientific">Streptomyces globisporus</name>
    <dbReference type="NCBI Taxonomy" id="1908"/>
    <lineage>
        <taxon>Bacteria</taxon>
        <taxon>Bacillati</taxon>
        <taxon>Actinomycetota</taxon>
        <taxon>Actinomycetes</taxon>
        <taxon>Kitasatosporales</taxon>
        <taxon>Streptomycetaceae</taxon>
        <taxon>Streptomyces</taxon>
    </lineage>
</organism>
<dbReference type="GO" id="GO:0006631">
    <property type="term" value="P:fatty acid metabolic process"/>
    <property type="evidence" value="ECO:0007669"/>
    <property type="project" value="TreeGrafter"/>
</dbReference>
<feature type="compositionally biased region" description="Low complexity" evidence="2">
    <location>
        <begin position="292"/>
        <end position="305"/>
    </location>
</feature>
<gene>
    <name evidence="4" type="ORF">ID875_27325</name>
</gene>
<feature type="region of interest" description="Disordered" evidence="2">
    <location>
        <begin position="71"/>
        <end position="122"/>
    </location>
</feature>
<dbReference type="InterPro" id="IPR020845">
    <property type="entry name" value="AMP-binding_CS"/>
</dbReference>
<dbReference type="GO" id="GO:0031956">
    <property type="term" value="F:medium-chain fatty acid-CoA ligase activity"/>
    <property type="evidence" value="ECO:0007669"/>
    <property type="project" value="TreeGrafter"/>
</dbReference>
<feature type="region of interest" description="Disordered" evidence="2">
    <location>
        <begin position="292"/>
        <end position="386"/>
    </location>
</feature>